<keyword evidence="3" id="KW-0547">Nucleotide-binding</keyword>
<dbReference type="RefSeq" id="WP_378247003.1">
    <property type="nucleotide sequence ID" value="NZ_JBHRWK010000108.1"/>
</dbReference>
<evidence type="ECO:0000259" key="10">
    <source>
        <dbReference type="PROSITE" id="PS50929"/>
    </source>
</evidence>
<dbReference type="SUPFAM" id="SSF52540">
    <property type="entry name" value="P-loop containing nucleoside triphosphate hydrolases"/>
    <property type="match status" value="1"/>
</dbReference>
<dbReference type="InterPro" id="IPR011527">
    <property type="entry name" value="ABC1_TM_dom"/>
</dbReference>
<dbReference type="InterPro" id="IPR039421">
    <property type="entry name" value="Type_1_exporter"/>
</dbReference>
<dbReference type="Pfam" id="PF00664">
    <property type="entry name" value="ABC_membrane"/>
    <property type="match status" value="1"/>
</dbReference>
<evidence type="ECO:0000259" key="9">
    <source>
        <dbReference type="PROSITE" id="PS50893"/>
    </source>
</evidence>
<feature type="domain" description="ABC transmembrane type-1" evidence="10">
    <location>
        <begin position="48"/>
        <end position="327"/>
    </location>
</feature>
<name>A0ABV7PAB6_9PSEU</name>
<evidence type="ECO:0000256" key="1">
    <source>
        <dbReference type="ARBA" id="ARBA00004651"/>
    </source>
</evidence>
<dbReference type="InterPro" id="IPR036640">
    <property type="entry name" value="ABC1_TM_sf"/>
</dbReference>
<dbReference type="CDD" id="cd18551">
    <property type="entry name" value="ABC_6TM_LmrA_like"/>
    <property type="match status" value="1"/>
</dbReference>
<dbReference type="Gene3D" id="1.20.1560.10">
    <property type="entry name" value="ABC transporter type 1, transmembrane domain"/>
    <property type="match status" value="1"/>
</dbReference>
<dbReference type="Pfam" id="PF00005">
    <property type="entry name" value="ABC_tran"/>
    <property type="match status" value="1"/>
</dbReference>
<dbReference type="InterPro" id="IPR003593">
    <property type="entry name" value="AAA+_ATPase"/>
</dbReference>
<protein>
    <submittedName>
        <fullName evidence="11">ABC transporter ATP-binding protein</fullName>
    </submittedName>
</protein>
<feature type="transmembrane region" description="Helical" evidence="8">
    <location>
        <begin position="160"/>
        <end position="179"/>
    </location>
</feature>
<keyword evidence="2 8" id="KW-0812">Transmembrane</keyword>
<dbReference type="PROSITE" id="PS50929">
    <property type="entry name" value="ABC_TM1F"/>
    <property type="match status" value="1"/>
</dbReference>
<feature type="region of interest" description="Disordered" evidence="7">
    <location>
        <begin position="341"/>
        <end position="364"/>
    </location>
</feature>
<dbReference type="Gene3D" id="3.40.50.300">
    <property type="entry name" value="P-loop containing nucleotide triphosphate hydrolases"/>
    <property type="match status" value="1"/>
</dbReference>
<dbReference type="EMBL" id="JBHRWK010000108">
    <property type="protein sequence ID" value="MFC3456024.1"/>
    <property type="molecule type" value="Genomic_DNA"/>
</dbReference>
<evidence type="ECO:0000256" key="8">
    <source>
        <dbReference type="SAM" id="Phobius"/>
    </source>
</evidence>
<feature type="transmembrane region" description="Helical" evidence="8">
    <location>
        <begin position="185"/>
        <end position="203"/>
    </location>
</feature>
<dbReference type="SMART" id="SM00382">
    <property type="entry name" value="AAA"/>
    <property type="match status" value="1"/>
</dbReference>
<feature type="compositionally biased region" description="Acidic residues" evidence="7">
    <location>
        <begin position="16"/>
        <end position="25"/>
    </location>
</feature>
<feature type="transmembrane region" description="Helical" evidence="8">
    <location>
        <begin position="47"/>
        <end position="68"/>
    </location>
</feature>
<feature type="transmembrane region" description="Helical" evidence="8">
    <location>
        <begin position="304"/>
        <end position="325"/>
    </location>
</feature>
<evidence type="ECO:0000313" key="11">
    <source>
        <dbReference type="EMBL" id="MFC3456024.1"/>
    </source>
</evidence>
<dbReference type="PROSITE" id="PS00211">
    <property type="entry name" value="ABC_TRANSPORTER_1"/>
    <property type="match status" value="1"/>
</dbReference>
<dbReference type="InterPro" id="IPR017871">
    <property type="entry name" value="ABC_transporter-like_CS"/>
</dbReference>
<keyword evidence="5 8" id="KW-1133">Transmembrane helix</keyword>
<dbReference type="Proteomes" id="UP001595645">
    <property type="component" value="Unassembled WGS sequence"/>
</dbReference>
<dbReference type="SUPFAM" id="SSF90123">
    <property type="entry name" value="ABC transporter transmembrane region"/>
    <property type="match status" value="1"/>
</dbReference>
<evidence type="ECO:0000256" key="4">
    <source>
        <dbReference type="ARBA" id="ARBA00022840"/>
    </source>
</evidence>
<keyword evidence="6 8" id="KW-0472">Membrane</keyword>
<dbReference type="InterPro" id="IPR003439">
    <property type="entry name" value="ABC_transporter-like_ATP-bd"/>
</dbReference>
<evidence type="ECO:0000256" key="3">
    <source>
        <dbReference type="ARBA" id="ARBA00022741"/>
    </source>
</evidence>
<feature type="transmembrane region" description="Helical" evidence="8">
    <location>
        <begin position="80"/>
        <end position="101"/>
    </location>
</feature>
<keyword evidence="12" id="KW-1185">Reference proteome</keyword>
<gene>
    <name evidence="11" type="ORF">ACFOSH_41890</name>
</gene>
<evidence type="ECO:0000313" key="12">
    <source>
        <dbReference type="Proteomes" id="UP001595645"/>
    </source>
</evidence>
<evidence type="ECO:0000256" key="6">
    <source>
        <dbReference type="ARBA" id="ARBA00023136"/>
    </source>
</evidence>
<dbReference type="PROSITE" id="PS50893">
    <property type="entry name" value="ABC_TRANSPORTER_2"/>
    <property type="match status" value="1"/>
</dbReference>
<feature type="domain" description="ABC transporter" evidence="9">
    <location>
        <begin position="370"/>
        <end position="594"/>
    </location>
</feature>
<dbReference type="PANTHER" id="PTHR43394:SF1">
    <property type="entry name" value="ATP-BINDING CASSETTE SUB-FAMILY B MEMBER 10, MITOCHONDRIAL"/>
    <property type="match status" value="1"/>
</dbReference>
<dbReference type="PANTHER" id="PTHR43394">
    <property type="entry name" value="ATP-DEPENDENT PERMEASE MDL1, MITOCHONDRIAL"/>
    <property type="match status" value="1"/>
</dbReference>
<evidence type="ECO:0000256" key="7">
    <source>
        <dbReference type="SAM" id="MobiDB-lite"/>
    </source>
</evidence>
<reference evidence="12" key="1">
    <citation type="journal article" date="2019" name="Int. J. Syst. Evol. Microbiol.">
        <title>The Global Catalogue of Microorganisms (GCM) 10K type strain sequencing project: providing services to taxonomists for standard genome sequencing and annotation.</title>
        <authorList>
            <consortium name="The Broad Institute Genomics Platform"/>
            <consortium name="The Broad Institute Genome Sequencing Center for Infectious Disease"/>
            <person name="Wu L."/>
            <person name="Ma J."/>
        </authorList>
    </citation>
    <scope>NUCLEOTIDE SEQUENCE [LARGE SCALE GENOMIC DNA]</scope>
    <source>
        <strain evidence="12">CGMCC 4.7676</strain>
    </source>
</reference>
<accession>A0ABV7PAB6</accession>
<feature type="transmembrane region" description="Helical" evidence="8">
    <location>
        <begin position="271"/>
        <end position="292"/>
    </location>
</feature>
<dbReference type="InterPro" id="IPR027417">
    <property type="entry name" value="P-loop_NTPase"/>
</dbReference>
<keyword evidence="4 11" id="KW-0067">ATP-binding</keyword>
<dbReference type="GO" id="GO:0005524">
    <property type="term" value="F:ATP binding"/>
    <property type="evidence" value="ECO:0007669"/>
    <property type="project" value="UniProtKB-KW"/>
</dbReference>
<sequence length="594" mass="64434">MVTEVQSGRADRNADVDEEDQEPETDEKVRVNWRELVRITRGHRLPIAGAMGLALLGGLTGLAQPLLATKTIDAFSGSRPYALLLTLLGLVFLAEAVITAFSHYMLERTGESIVLGLRLRIVDRLLRWPMRRYQQHRLGDLLTRTTSDTTLLRDSLAYDLVEATVGVFIIIGGIAMMIWLDAMMFLIVAAIVGTIGGLTMLLLSGIRTSVEDAQDNLGGMSAELERALIAIRTVRVMRAEGREKDRIGRLAREAYASSLQAVKRNAVVNPAMTLAVHGAMITVLVVGGLRVAGGGTSLADLVGFLLYVTYIATPMANMFDVFATLQRGLAALQRVDDITRIPTEDEENTRPATTRPRALENSPDTETPAIEFREVGFSYEPDRPVLREVSFSVERNSHVALVGPSGAGKSTIFALIARFHDPQTGHILLGGRDSTHEMSVDECREAISLVEQSAPVMHGSLRENIVYAKPGAEAAEIDRAVELASLEGLVRRLPQGLDTPVGEHGSALSGGEQQRVAIARALLPRPQLLLLDEPTSQLDAANEAVLARTIEHITAECTLLVIAHRPSTIQAADKTVLLNHGRVEAIGPYSGREG</sequence>
<comment type="subcellular location">
    <subcellularLocation>
        <location evidence="1">Cell membrane</location>
        <topology evidence="1">Multi-pass membrane protein</topology>
    </subcellularLocation>
</comment>
<organism evidence="11 12">
    <name type="scientific">Amycolatopsis speibonae</name>
    <dbReference type="NCBI Taxonomy" id="1450224"/>
    <lineage>
        <taxon>Bacteria</taxon>
        <taxon>Bacillati</taxon>
        <taxon>Actinomycetota</taxon>
        <taxon>Actinomycetes</taxon>
        <taxon>Pseudonocardiales</taxon>
        <taxon>Pseudonocardiaceae</taxon>
        <taxon>Amycolatopsis</taxon>
    </lineage>
</organism>
<feature type="region of interest" description="Disordered" evidence="7">
    <location>
        <begin position="1"/>
        <end position="27"/>
    </location>
</feature>
<proteinExistence type="predicted"/>
<evidence type="ECO:0000256" key="5">
    <source>
        <dbReference type="ARBA" id="ARBA00022989"/>
    </source>
</evidence>
<evidence type="ECO:0000256" key="2">
    <source>
        <dbReference type="ARBA" id="ARBA00022692"/>
    </source>
</evidence>
<comment type="caution">
    <text evidence="11">The sequence shown here is derived from an EMBL/GenBank/DDBJ whole genome shotgun (WGS) entry which is preliminary data.</text>
</comment>